<comment type="subcellular location">
    <subcellularLocation>
        <location evidence="1">Nucleus</location>
    </subcellularLocation>
</comment>
<dbReference type="InterPro" id="IPR000504">
    <property type="entry name" value="RRM_dom"/>
</dbReference>
<dbReference type="Proteomes" id="UP000314986">
    <property type="component" value="Unassembled WGS sequence"/>
</dbReference>
<feature type="region of interest" description="Disordered" evidence="14">
    <location>
        <begin position="288"/>
        <end position="404"/>
    </location>
</feature>
<dbReference type="GO" id="GO:0050684">
    <property type="term" value="P:regulation of mRNA processing"/>
    <property type="evidence" value="ECO:0007669"/>
    <property type="project" value="TreeGrafter"/>
</dbReference>
<accession>V9KAB5</accession>
<evidence type="ECO:0000256" key="5">
    <source>
        <dbReference type="ARBA" id="ARBA00022553"/>
    </source>
</evidence>
<keyword evidence="9" id="KW-0805">Transcription regulation</keyword>
<reference evidence="19" key="2">
    <citation type="journal article" date="2007" name="PLoS Biol.">
        <title>Survey sequencing and comparative analysis of the elephant shark (Callorhinchus milii) genome.</title>
        <authorList>
            <person name="Venkatesh B."/>
            <person name="Kirkness E.F."/>
            <person name="Loh Y.H."/>
            <person name="Halpern A.L."/>
            <person name="Lee A.P."/>
            <person name="Johnson J."/>
            <person name="Dandona N."/>
            <person name="Viswanathan L.D."/>
            <person name="Tay A."/>
            <person name="Venter J.C."/>
            <person name="Strausberg R.L."/>
            <person name="Brenner S."/>
        </authorList>
    </citation>
    <scope>NUCLEOTIDE SEQUENCE [LARGE SCALE GENOMIC DNA]</scope>
</reference>
<dbReference type="OrthoDB" id="6159259at2759"/>
<evidence type="ECO:0000256" key="7">
    <source>
        <dbReference type="ARBA" id="ARBA00022884"/>
    </source>
</evidence>
<keyword evidence="10" id="KW-0238">DNA-binding</keyword>
<evidence type="ECO:0000313" key="18">
    <source>
        <dbReference type="Ensembl" id="ENSCMIP00000043966.1"/>
    </source>
</evidence>
<feature type="compositionally biased region" description="Basic and acidic residues" evidence="14">
    <location>
        <begin position="802"/>
        <end position="925"/>
    </location>
</feature>
<feature type="compositionally biased region" description="Basic and acidic residues" evidence="14">
    <location>
        <begin position="710"/>
        <end position="794"/>
    </location>
</feature>
<feature type="compositionally biased region" description="Acidic residues" evidence="14">
    <location>
        <begin position="180"/>
        <end position="190"/>
    </location>
</feature>
<feature type="compositionally biased region" description="Basic and acidic residues" evidence="14">
    <location>
        <begin position="326"/>
        <end position="361"/>
    </location>
</feature>
<reference evidence="18" key="4">
    <citation type="submission" date="2025-05" db="UniProtKB">
        <authorList>
            <consortium name="Ensembl"/>
        </authorList>
    </citation>
    <scope>IDENTIFICATION</scope>
</reference>
<reference evidence="17 19" key="3">
    <citation type="journal article" date="2014" name="Nature">
        <title>Elephant shark genome provides unique insights into gnathostome evolution.</title>
        <authorList>
            <consortium name="International Elephant Shark Genome Sequencing Consortium"/>
            <person name="Venkatesh B."/>
            <person name="Lee A.P."/>
            <person name="Ravi V."/>
            <person name="Maurya A.K."/>
            <person name="Lian M.M."/>
            <person name="Swann J.B."/>
            <person name="Ohta Y."/>
            <person name="Flajnik M.F."/>
            <person name="Sutoh Y."/>
            <person name="Kasahara M."/>
            <person name="Hoon S."/>
            <person name="Gangu V."/>
            <person name="Roy S.W."/>
            <person name="Irimia M."/>
            <person name="Korzh V."/>
            <person name="Kondrychyn I."/>
            <person name="Lim Z.W."/>
            <person name="Tay B.H."/>
            <person name="Tohari S."/>
            <person name="Kong K.W."/>
            <person name="Ho S."/>
            <person name="Lorente-Galdos B."/>
            <person name="Quilez J."/>
            <person name="Marques-Bonet T."/>
            <person name="Raney B.J."/>
            <person name="Ingham P.W."/>
            <person name="Tay A."/>
            <person name="Hillier L.W."/>
            <person name="Minx P."/>
            <person name="Boehm T."/>
            <person name="Wilson R.K."/>
            <person name="Brenner S."/>
            <person name="Warren W.C."/>
        </authorList>
    </citation>
    <scope>NUCLEOTIDE SEQUENCE</scope>
    <source>
        <tissue evidence="17">Spleen</tissue>
    </source>
</reference>
<evidence type="ECO:0000256" key="9">
    <source>
        <dbReference type="ARBA" id="ARBA00023015"/>
    </source>
</evidence>
<dbReference type="AlphaFoldDB" id="V9KAB5"/>
<evidence type="ECO:0000259" key="15">
    <source>
        <dbReference type="PROSITE" id="PS50102"/>
    </source>
</evidence>
<evidence type="ECO:0000256" key="11">
    <source>
        <dbReference type="ARBA" id="ARBA00023163"/>
    </source>
</evidence>
<evidence type="ECO:0000256" key="6">
    <source>
        <dbReference type="ARBA" id="ARBA00022843"/>
    </source>
</evidence>
<keyword evidence="3" id="KW-0678">Repressor</keyword>
<proteinExistence type="evidence at transcript level"/>
<feature type="region of interest" description="Disordered" evidence="14">
    <location>
        <begin position="51"/>
        <end position="102"/>
    </location>
</feature>
<dbReference type="InterPro" id="IPR034781">
    <property type="entry name" value="SAFB1_2_RBD"/>
</dbReference>
<protein>
    <submittedName>
        <fullName evidence="17 18">Scaffold attachment factor B</fullName>
    </submittedName>
</protein>
<dbReference type="PANTHER" id="PTHR15683">
    <property type="entry name" value="SCAFFOLD ATTACHMENT FACTOR B-RELATED"/>
    <property type="match status" value="1"/>
</dbReference>
<keyword evidence="2" id="KW-0488">Methylation</keyword>
<evidence type="ECO:0000256" key="4">
    <source>
        <dbReference type="ARBA" id="ARBA00022499"/>
    </source>
</evidence>
<keyword evidence="4" id="KW-1017">Isopeptide bond</keyword>
<keyword evidence="6" id="KW-0832">Ubl conjugation</keyword>
<reference evidence="19" key="1">
    <citation type="journal article" date="2006" name="Science">
        <title>Ancient noncoding elements conserved in the human genome.</title>
        <authorList>
            <person name="Venkatesh B."/>
            <person name="Kirkness E.F."/>
            <person name="Loh Y.H."/>
            <person name="Halpern A.L."/>
            <person name="Lee A.P."/>
            <person name="Johnson J."/>
            <person name="Dandona N."/>
            <person name="Viswanathan L.D."/>
            <person name="Tay A."/>
            <person name="Venter J.C."/>
            <person name="Strausberg R.L."/>
            <person name="Brenner S."/>
        </authorList>
    </citation>
    <scope>NUCLEOTIDE SEQUENCE [LARGE SCALE GENOMIC DNA]</scope>
</reference>
<dbReference type="GeneTree" id="ENSGT00940000155916"/>
<dbReference type="SMART" id="SM00513">
    <property type="entry name" value="SAP"/>
    <property type="match status" value="1"/>
</dbReference>
<dbReference type="SUPFAM" id="SSF54928">
    <property type="entry name" value="RNA-binding domain, RBD"/>
    <property type="match status" value="1"/>
</dbReference>
<evidence type="ECO:0000256" key="10">
    <source>
        <dbReference type="ARBA" id="ARBA00023125"/>
    </source>
</evidence>
<feature type="compositionally biased region" description="Basic and acidic residues" evidence="14">
    <location>
        <begin position="483"/>
        <end position="511"/>
    </location>
</feature>
<dbReference type="RefSeq" id="XP_042198597.1">
    <property type="nucleotide sequence ID" value="XM_042342663.1"/>
</dbReference>
<dbReference type="OMA" id="ERSPRMC"/>
<dbReference type="CDD" id="cd12679">
    <property type="entry name" value="RRM_SAFB1_SAFB2"/>
    <property type="match status" value="1"/>
</dbReference>
<keyword evidence="11" id="KW-0804">Transcription</keyword>
<evidence type="ECO:0000256" key="8">
    <source>
        <dbReference type="ARBA" id="ARBA00022990"/>
    </source>
</evidence>
<feature type="domain" description="RRM" evidence="15">
    <location>
        <begin position="414"/>
        <end position="492"/>
    </location>
</feature>
<gene>
    <name evidence="18" type="primary">safb</name>
</gene>
<feature type="compositionally biased region" description="Basic and acidic residues" evidence="14">
    <location>
        <begin position="387"/>
        <end position="404"/>
    </location>
</feature>
<dbReference type="Pfam" id="PF02037">
    <property type="entry name" value="SAP"/>
    <property type="match status" value="1"/>
</dbReference>
<feature type="compositionally biased region" description="Polar residues" evidence="14">
    <location>
        <begin position="244"/>
        <end position="256"/>
    </location>
</feature>
<dbReference type="InterPro" id="IPR003034">
    <property type="entry name" value="SAP_dom"/>
</dbReference>
<dbReference type="Ensembl" id="ENSCMIT00000044595.1">
    <property type="protein sequence ID" value="ENSCMIP00000043966.1"/>
    <property type="gene ID" value="ENSCMIG00000018220.1"/>
</dbReference>
<feature type="region of interest" description="Disordered" evidence="14">
    <location>
        <begin position="1035"/>
        <end position="1076"/>
    </location>
</feature>
<dbReference type="Gene3D" id="3.30.70.330">
    <property type="match status" value="1"/>
</dbReference>
<dbReference type="PANTHER" id="PTHR15683:SF6">
    <property type="entry name" value="SCAFFOLD ATTACHMENT FACTOR B1"/>
    <property type="match status" value="1"/>
</dbReference>
<evidence type="ECO:0000256" key="1">
    <source>
        <dbReference type="ARBA" id="ARBA00004123"/>
    </source>
</evidence>
<dbReference type="GO" id="GO:0003723">
    <property type="term" value="F:RNA binding"/>
    <property type="evidence" value="ECO:0007669"/>
    <property type="project" value="UniProtKB-UniRule"/>
</dbReference>
<dbReference type="PROSITE" id="PS50102">
    <property type="entry name" value="RRM"/>
    <property type="match status" value="1"/>
</dbReference>
<dbReference type="EMBL" id="JW862569">
    <property type="protein sequence ID" value="AFO95086.1"/>
    <property type="molecule type" value="mRNA"/>
</dbReference>
<feature type="compositionally biased region" description="Basic and acidic residues" evidence="14">
    <location>
        <begin position="614"/>
        <end position="650"/>
    </location>
</feature>
<dbReference type="InterPro" id="IPR035979">
    <property type="entry name" value="RBD_domain_sf"/>
</dbReference>
<keyword evidence="8" id="KW-0007">Acetylation</keyword>
<sequence length="1076" mass="121344">MTAESPAAAPIAEELRRITELRVVDLKAQLRKRNLDTGGNKSVLVERLRKAIEEEGGNPDEILVASETPGRKTPKRIGKGRKAEDDGTDDGLEEDSGDGQEDIEASVDQLQDISALDVNFANETDLEGAVAECTDENEIEQITASLTKNIERIALPVELPLEMGTEERMESALIATDLPNEIDESLNESTEDTKRPCTTEEESIIVKKATEGVFEDSEKENVAESSGGACSSVPIEEEAPEDAQLSSREVNDTGTYQKEEEDDNLSVTVQAEDALTLELDNDLILDALKRETKPSENQSEKPANQAAPSGNKCETEASAAETVSEVESRQQSRELEGAGFEGAEKEPQSGTEESKDETMKAEDEDDSNEAAKKEPSIVEGSDQNKSSVKDGKDTKGAVKDEKGRLVAALDTTGKNLWVSGLSSATRATDLKNLFSKYGKVVGAKVVTNARSPGARCYGFVTMSTSEEATKCISNLHRTELHGRMISVEKAKNEPSGKKPTDKKEDSKKDPKSACNREASVDRRHSADSKTDKNVGAKKDGKEEAKKLEDKKKDAKDDKKDLKKDERKTGSHTGGSRAGSRGSERIVVMDKSKGEPVISVKTKSKDEAPQPAKTQESKPDNKEKEKKDILSFDKIKEQRERERQRQREREIREIERRREREKWERERMREREERELLQRERERLEVERKRLERERLEREKLERERIRIEQERRREQERINREREELRRQHEQMRYEHERRGGLKRPYDDNRRDDQYWPDQKRMAMDSDARYSSHGSEFSRPDRFNDFDHRDRGRFPDMPSVPGERRMDRCERRDGGPPRRDEPHFGGRFEKRPEGMHDRRGGSRGRDMMMKPGREHDRQLDHGSHRNHSPRHESPRRGPPRGDWKADRIPERRDVGSRAIIGERDGQHYPDVRHGGPDRHGRDSGSQREAWGGSGGGYAPDIKRMGGDSRAGVVPQQSRENRDWAGDHGRKIDGPQERPWQGGMDGGGMMGRDHDRWQGGDRSIPAQSGQGHMMQRGGGMPGHGGFMQGGNQQSSIPPVNRSVQMMPGGGMQGGASGFGNQDRVQRPSTDPRFQRRY</sequence>
<name>V9KAB5_CALMI</name>
<feature type="compositionally biased region" description="Basic and acidic residues" evidence="14">
    <location>
        <begin position="958"/>
        <end position="975"/>
    </location>
</feature>
<dbReference type="STRING" id="7868.ENSCMIP00000043966"/>
<feature type="region of interest" description="Disordered" evidence="14">
    <location>
        <begin position="710"/>
        <end position="1012"/>
    </location>
</feature>
<feature type="compositionally biased region" description="Low complexity" evidence="14">
    <location>
        <begin position="316"/>
        <end position="325"/>
    </location>
</feature>
<feature type="compositionally biased region" description="Basic and acidic residues" evidence="14">
    <location>
        <begin position="518"/>
        <end position="568"/>
    </location>
</feature>
<dbReference type="GeneID" id="103183501"/>
<evidence type="ECO:0000256" key="12">
    <source>
        <dbReference type="ARBA" id="ARBA00023242"/>
    </source>
</evidence>
<evidence type="ECO:0000259" key="16">
    <source>
        <dbReference type="PROSITE" id="PS50800"/>
    </source>
</evidence>
<dbReference type="InterPro" id="IPR036361">
    <property type="entry name" value="SAP_dom_sf"/>
</dbReference>
<keyword evidence="12" id="KW-0539">Nucleus</keyword>
<keyword evidence="5" id="KW-0597">Phosphoprotein</keyword>
<feature type="compositionally biased region" description="Polar residues" evidence="14">
    <location>
        <begin position="295"/>
        <end position="308"/>
    </location>
</feature>
<dbReference type="InterPro" id="IPR012677">
    <property type="entry name" value="Nucleotide-bd_a/b_plait_sf"/>
</dbReference>
<feature type="domain" description="SAP" evidence="16">
    <location>
        <begin position="18"/>
        <end position="52"/>
    </location>
</feature>
<evidence type="ECO:0000313" key="17">
    <source>
        <dbReference type="EMBL" id="AFO95086.1"/>
    </source>
</evidence>
<dbReference type="InterPro" id="IPR051738">
    <property type="entry name" value="SAF_Modulators"/>
</dbReference>
<dbReference type="Pfam" id="PF00076">
    <property type="entry name" value="RRM_1"/>
    <property type="match status" value="1"/>
</dbReference>
<dbReference type="GO" id="GO:0006357">
    <property type="term" value="P:regulation of transcription by RNA polymerase II"/>
    <property type="evidence" value="ECO:0007669"/>
    <property type="project" value="TreeGrafter"/>
</dbReference>
<feature type="compositionally biased region" description="Gly residues" evidence="14">
    <location>
        <begin position="1046"/>
        <end position="1056"/>
    </location>
</feature>
<feature type="compositionally biased region" description="Acidic residues" evidence="14">
    <location>
        <begin position="86"/>
        <end position="102"/>
    </location>
</feature>
<evidence type="ECO:0000313" key="19">
    <source>
        <dbReference type="Proteomes" id="UP000314986"/>
    </source>
</evidence>
<dbReference type="SUPFAM" id="SSF68906">
    <property type="entry name" value="SAP domain"/>
    <property type="match status" value="1"/>
</dbReference>
<dbReference type="Gene3D" id="1.10.720.30">
    <property type="entry name" value="SAP domain"/>
    <property type="match status" value="1"/>
</dbReference>
<evidence type="ECO:0000256" key="3">
    <source>
        <dbReference type="ARBA" id="ARBA00022491"/>
    </source>
</evidence>
<organism evidence="17">
    <name type="scientific">Callorhinchus milii</name>
    <name type="common">Ghost shark</name>
    <dbReference type="NCBI Taxonomy" id="7868"/>
    <lineage>
        <taxon>Eukaryota</taxon>
        <taxon>Metazoa</taxon>
        <taxon>Chordata</taxon>
        <taxon>Craniata</taxon>
        <taxon>Vertebrata</taxon>
        <taxon>Chondrichthyes</taxon>
        <taxon>Holocephali</taxon>
        <taxon>Chimaeriformes</taxon>
        <taxon>Callorhinchidae</taxon>
        <taxon>Callorhinchus</taxon>
    </lineage>
</organism>
<dbReference type="PROSITE" id="PS50800">
    <property type="entry name" value="SAP"/>
    <property type="match status" value="1"/>
</dbReference>
<evidence type="ECO:0000256" key="14">
    <source>
        <dbReference type="SAM" id="MobiDB-lite"/>
    </source>
</evidence>
<keyword evidence="7 13" id="KW-0694">RNA-binding</keyword>
<evidence type="ECO:0000256" key="13">
    <source>
        <dbReference type="PROSITE-ProRule" id="PRU00176"/>
    </source>
</evidence>
<feature type="compositionally biased region" description="Basic and acidic residues" evidence="14">
    <location>
        <begin position="191"/>
        <end position="210"/>
    </location>
</feature>
<dbReference type="GO" id="GO:0043565">
    <property type="term" value="F:sequence-specific DNA binding"/>
    <property type="evidence" value="ECO:0007669"/>
    <property type="project" value="TreeGrafter"/>
</dbReference>
<feature type="region of interest" description="Disordered" evidence="14">
    <location>
        <begin position="177"/>
        <end position="267"/>
    </location>
</feature>
<dbReference type="SMART" id="SM00360">
    <property type="entry name" value="RRM"/>
    <property type="match status" value="1"/>
</dbReference>
<dbReference type="GO" id="GO:0005634">
    <property type="term" value="C:nucleus"/>
    <property type="evidence" value="ECO:0007669"/>
    <property type="project" value="UniProtKB-SubCell"/>
</dbReference>
<feature type="region of interest" description="Disordered" evidence="14">
    <location>
        <begin position="483"/>
        <end position="650"/>
    </location>
</feature>
<keyword evidence="19" id="KW-1185">Reference proteome</keyword>
<evidence type="ECO:0000256" key="2">
    <source>
        <dbReference type="ARBA" id="ARBA00022481"/>
    </source>
</evidence>
<feature type="compositionally biased region" description="Basic and acidic residues" evidence="14">
    <location>
        <begin position="581"/>
        <end position="593"/>
    </location>
</feature>